<dbReference type="EMBL" id="JASCXX010000010">
    <property type="protein sequence ID" value="MDI6449348.1"/>
    <property type="molecule type" value="Genomic_DNA"/>
</dbReference>
<evidence type="ECO:0008006" key="5">
    <source>
        <dbReference type="Google" id="ProtNLM"/>
    </source>
</evidence>
<keyword evidence="2" id="KW-1133">Transmembrane helix</keyword>
<feature type="compositionally biased region" description="Low complexity" evidence="1">
    <location>
        <begin position="369"/>
        <end position="379"/>
    </location>
</feature>
<proteinExistence type="predicted"/>
<feature type="transmembrane region" description="Helical" evidence="2">
    <location>
        <begin position="61"/>
        <end position="85"/>
    </location>
</feature>
<feature type="transmembrane region" description="Helical" evidence="2">
    <location>
        <begin position="97"/>
        <end position="119"/>
    </location>
</feature>
<evidence type="ECO:0000313" key="4">
    <source>
        <dbReference type="Proteomes" id="UP001431776"/>
    </source>
</evidence>
<name>A0AAW6TUS8_9BACT</name>
<sequence length="379" mass="40583">MKCASCGQPCPVSQGPPTTVQIKLSGAAVASAVLAVLAWLCFVPAVIAAMDRYILNPESSFVILTALVTLFSMPSGFILGIVGLVEISRSGGRRTGYGFAAIGASAPAVFVLTLMYLPFVAGRELAPRTTCGTNLAMIGKAMLIYANDYDDKLPLAGGRGTVWGPGLADWRSERQANAFGLDPNGFGGQATISSSLYLLVRYGDVSPKSFVCRGERGVREFDPTKYRVDGKRLTDVWDFGPNPAKHCSYAYHQPYGPYALTTSSEPGIAVAADHNPWIDSARWKADDFAAFRPVVGSAATGDEMGLGNAKAHGRDGQNVLFLDSHVEFAKRAFCGLENDNIYTAWDGDDKARGRAPTPYDSQPTDPRDSLLLSDPPLKR</sequence>
<organism evidence="3 4">
    <name type="scientific">Anaerobaca lacustris</name>
    <dbReference type="NCBI Taxonomy" id="3044600"/>
    <lineage>
        <taxon>Bacteria</taxon>
        <taxon>Pseudomonadati</taxon>
        <taxon>Planctomycetota</taxon>
        <taxon>Phycisphaerae</taxon>
        <taxon>Sedimentisphaerales</taxon>
        <taxon>Anaerobacaceae</taxon>
        <taxon>Anaerobaca</taxon>
    </lineage>
</organism>
<reference evidence="3" key="1">
    <citation type="submission" date="2023-05" db="EMBL/GenBank/DDBJ databases">
        <title>Anaerotaeda fermentans gen. nov., sp. nov., a novel anaerobic planctomycete of the new family within the order Sedimentisphaerales isolated from Taman Peninsula, Russia.</title>
        <authorList>
            <person name="Khomyakova M.A."/>
            <person name="Merkel A.Y."/>
            <person name="Slobodkin A.I."/>
        </authorList>
    </citation>
    <scope>NUCLEOTIDE SEQUENCE</scope>
    <source>
        <strain evidence="3">M17dextr</strain>
    </source>
</reference>
<keyword evidence="2" id="KW-0472">Membrane</keyword>
<feature type="transmembrane region" description="Helical" evidence="2">
    <location>
        <begin position="27"/>
        <end position="49"/>
    </location>
</feature>
<comment type="caution">
    <text evidence="3">The sequence shown here is derived from an EMBL/GenBank/DDBJ whole genome shotgun (WGS) entry which is preliminary data.</text>
</comment>
<evidence type="ECO:0000256" key="2">
    <source>
        <dbReference type="SAM" id="Phobius"/>
    </source>
</evidence>
<gene>
    <name evidence="3" type="ORF">QJ522_09875</name>
</gene>
<keyword evidence="2" id="KW-0812">Transmembrane</keyword>
<dbReference type="Proteomes" id="UP001431776">
    <property type="component" value="Unassembled WGS sequence"/>
</dbReference>
<accession>A0AAW6TUS8</accession>
<evidence type="ECO:0000256" key="1">
    <source>
        <dbReference type="SAM" id="MobiDB-lite"/>
    </source>
</evidence>
<dbReference type="RefSeq" id="WP_349244756.1">
    <property type="nucleotide sequence ID" value="NZ_JASCXX010000010.1"/>
</dbReference>
<feature type="region of interest" description="Disordered" evidence="1">
    <location>
        <begin position="345"/>
        <end position="379"/>
    </location>
</feature>
<dbReference type="AlphaFoldDB" id="A0AAW6TUS8"/>
<protein>
    <recommendedName>
        <fullName evidence="5">DUF1559 domain-containing protein</fullName>
    </recommendedName>
</protein>
<keyword evidence="4" id="KW-1185">Reference proteome</keyword>
<evidence type="ECO:0000313" key="3">
    <source>
        <dbReference type="EMBL" id="MDI6449348.1"/>
    </source>
</evidence>